<dbReference type="AlphaFoldDB" id="A0A251PZR0"/>
<evidence type="ECO:0000313" key="2">
    <source>
        <dbReference type="Proteomes" id="UP000006882"/>
    </source>
</evidence>
<accession>A0A251PZR0</accession>
<evidence type="ECO:0008006" key="3">
    <source>
        <dbReference type="Google" id="ProtNLM"/>
    </source>
</evidence>
<dbReference type="Gramene" id="ONI17066">
    <property type="protein sequence ID" value="ONI17066"/>
    <property type="gene ID" value="PRUPE_3G136000"/>
</dbReference>
<protein>
    <recommendedName>
        <fullName evidence="3">Retrotransposon gag domain-containing protein</fullName>
    </recommendedName>
</protein>
<evidence type="ECO:0000313" key="1">
    <source>
        <dbReference type="EMBL" id="ONI17066.1"/>
    </source>
</evidence>
<keyword evidence="2" id="KW-1185">Reference proteome</keyword>
<dbReference type="Proteomes" id="UP000006882">
    <property type="component" value="Chromosome G3"/>
</dbReference>
<dbReference type="PANTHER" id="PTHR37610:SF40">
    <property type="entry name" value="OS01G0909600 PROTEIN"/>
    <property type="match status" value="1"/>
</dbReference>
<gene>
    <name evidence="1" type="ORF">PRUPE_3G136000</name>
</gene>
<name>A0A251PZR0_PRUPE</name>
<organism evidence="1 2">
    <name type="scientific">Prunus persica</name>
    <name type="common">Peach</name>
    <name type="synonym">Amygdalus persica</name>
    <dbReference type="NCBI Taxonomy" id="3760"/>
    <lineage>
        <taxon>Eukaryota</taxon>
        <taxon>Viridiplantae</taxon>
        <taxon>Streptophyta</taxon>
        <taxon>Embryophyta</taxon>
        <taxon>Tracheophyta</taxon>
        <taxon>Spermatophyta</taxon>
        <taxon>Magnoliopsida</taxon>
        <taxon>eudicotyledons</taxon>
        <taxon>Gunneridae</taxon>
        <taxon>Pentapetalae</taxon>
        <taxon>rosids</taxon>
        <taxon>fabids</taxon>
        <taxon>Rosales</taxon>
        <taxon>Rosaceae</taxon>
        <taxon>Amygdaloideae</taxon>
        <taxon>Amygdaleae</taxon>
        <taxon>Prunus</taxon>
    </lineage>
</organism>
<reference evidence="1 2" key="1">
    <citation type="journal article" date="2013" name="Nat. Genet.">
        <title>The high-quality draft genome of peach (Prunus persica) identifies unique patterns of genetic diversity, domestication and genome evolution.</title>
        <authorList>
            <consortium name="International Peach Genome Initiative"/>
            <person name="Verde I."/>
            <person name="Abbott A.G."/>
            <person name="Scalabrin S."/>
            <person name="Jung S."/>
            <person name="Shu S."/>
            <person name="Marroni F."/>
            <person name="Zhebentyayeva T."/>
            <person name="Dettori M.T."/>
            <person name="Grimwood J."/>
            <person name="Cattonaro F."/>
            <person name="Zuccolo A."/>
            <person name="Rossini L."/>
            <person name="Jenkins J."/>
            <person name="Vendramin E."/>
            <person name="Meisel L.A."/>
            <person name="Decroocq V."/>
            <person name="Sosinski B."/>
            <person name="Prochnik S."/>
            <person name="Mitros T."/>
            <person name="Policriti A."/>
            <person name="Cipriani G."/>
            <person name="Dondini L."/>
            <person name="Ficklin S."/>
            <person name="Goodstein D.M."/>
            <person name="Xuan P."/>
            <person name="Del Fabbro C."/>
            <person name="Aramini V."/>
            <person name="Copetti D."/>
            <person name="Gonzalez S."/>
            <person name="Horner D.S."/>
            <person name="Falchi R."/>
            <person name="Lucas S."/>
            <person name="Mica E."/>
            <person name="Maldonado J."/>
            <person name="Lazzari B."/>
            <person name="Bielenberg D."/>
            <person name="Pirona R."/>
            <person name="Miculan M."/>
            <person name="Barakat A."/>
            <person name="Testolin R."/>
            <person name="Stella A."/>
            <person name="Tartarini S."/>
            <person name="Tonutti P."/>
            <person name="Arus P."/>
            <person name="Orellana A."/>
            <person name="Wells C."/>
            <person name="Main D."/>
            <person name="Vizzotto G."/>
            <person name="Silva H."/>
            <person name="Salamini F."/>
            <person name="Schmutz J."/>
            <person name="Morgante M."/>
            <person name="Rokhsar D.S."/>
        </authorList>
    </citation>
    <scope>NUCLEOTIDE SEQUENCE [LARGE SCALE GENOMIC DNA]</scope>
    <source>
        <strain evidence="2">cv. Nemared</strain>
    </source>
</reference>
<proteinExistence type="predicted"/>
<dbReference type="EMBL" id="CM007653">
    <property type="protein sequence ID" value="ONI17066.1"/>
    <property type="molecule type" value="Genomic_DNA"/>
</dbReference>
<sequence length="164" mass="18895">MAKEKRNMDEACSGNGKSRAVNLALGGREKLGFINGNIPAPVVDDPKYEDWFCKDQLVMSWLLNSMEPEVAEIFSFSNFAQHLWTAAKEMYGNKNIAAMIFQLKKDIAGVYQDGKSFIEYMRKLKGMWNELDLYRPHTTNLVNLLKRAEEDKIFVELNSKSKYR</sequence>
<dbReference type="PANTHER" id="PTHR37610">
    <property type="entry name" value="CCHC-TYPE DOMAIN-CONTAINING PROTEIN"/>
    <property type="match status" value="1"/>
</dbReference>